<dbReference type="InterPro" id="IPR013011">
    <property type="entry name" value="PTS_EIIB_2"/>
</dbReference>
<organism evidence="19 20">
    <name type="scientific">Exiguobacterium undae</name>
    <dbReference type="NCBI Taxonomy" id="169177"/>
    <lineage>
        <taxon>Bacteria</taxon>
        <taxon>Bacillati</taxon>
        <taxon>Bacillota</taxon>
        <taxon>Bacilli</taxon>
        <taxon>Bacillales</taxon>
        <taxon>Bacillales Family XII. Incertae Sedis</taxon>
        <taxon>Exiguobacterium</taxon>
    </lineage>
</organism>
<dbReference type="EMBL" id="LVVL01000001">
    <property type="protein sequence ID" value="OAN15227.1"/>
    <property type="molecule type" value="Genomic_DNA"/>
</dbReference>
<evidence type="ECO:0000256" key="15">
    <source>
        <dbReference type="ARBA" id="ARBA00033349"/>
    </source>
</evidence>
<evidence type="ECO:0000256" key="1">
    <source>
        <dbReference type="ARBA" id="ARBA00001655"/>
    </source>
</evidence>
<evidence type="ECO:0000256" key="9">
    <source>
        <dbReference type="ARBA" id="ARBA00022597"/>
    </source>
</evidence>
<reference evidence="19 20" key="1">
    <citation type="submission" date="2016-03" db="EMBL/GenBank/DDBJ databases">
        <authorList>
            <person name="Cho S.-Y."/>
            <person name="Lim S."/>
            <person name="Kim H."/>
            <person name="Soh E.H."/>
            <person name="Moon J.S."/>
        </authorList>
    </citation>
    <scope>NUCLEOTIDE SEQUENCE [LARGE SCALE GENOMIC DNA]</scope>
    <source>
        <strain evidence="19 20">KCTC 3810</strain>
    </source>
</reference>
<keyword evidence="10" id="KW-0808">Transferase</keyword>
<evidence type="ECO:0000256" key="5">
    <source>
        <dbReference type="ARBA" id="ARBA00021825"/>
    </source>
</evidence>
<accession>A0ABX2VAI5</accession>
<keyword evidence="7" id="KW-1003">Cell membrane</keyword>
<dbReference type="PANTHER" id="PTHR30181">
    <property type="entry name" value="MANNITOL PERMEASE IIC COMPONENT"/>
    <property type="match status" value="1"/>
</dbReference>
<evidence type="ECO:0000313" key="19">
    <source>
        <dbReference type="EMBL" id="OAN15227.1"/>
    </source>
</evidence>
<dbReference type="InterPro" id="IPR003501">
    <property type="entry name" value="PTS_EIIB_2/3"/>
</dbReference>
<keyword evidence="9" id="KW-0762">Sugar transport</keyword>
<dbReference type="NCBIfam" id="TIGR00851">
    <property type="entry name" value="mtlA"/>
    <property type="match status" value="1"/>
</dbReference>
<protein>
    <recommendedName>
        <fullName evidence="5">PTS system mannitol-specific EIICB component</fullName>
        <ecNumber evidence="4">2.7.1.197</ecNumber>
    </recommendedName>
    <alternativeName>
        <fullName evidence="15">EIICB-Mtl</fullName>
    </alternativeName>
</protein>
<dbReference type="Gene3D" id="3.40.50.2300">
    <property type="match status" value="1"/>
</dbReference>
<sequence length="477" mass="49751">MTTTHAGKRGLRVQVQRFGSFLSGMVMPNIGAFIAWGIITALFIPTGWAPNKSLAELVGPTITYLLPLLIGFTGGKLMHDVRGGVVGALATMGVIVGTEIPMFLGAMVMGPLGGFTIKKFDQLIEGKVKPGLEMLVNNFSVGIIGGLLMIGGFKLFGPLMTGLDDIMAAAVGAIVSAHLLPLASLFIEPAKILFLNNAINHGILSPLGLDQVSEAGKSVLFLLEANPGPGLGLLLAYSVFGSGAAKKTAPGAAFIQFIGGIHEIYFPYVLMKPVLLLAMIAGGMSGILTFVLFDVGLVAPASPGSIIAVLAMASRGSYVGLIAGILISASVTFVVSAVLLKTSKAKETSLEEATANVSAMKGKNSIASSLVSAESTTSLAEVEHIIFACDAGMGSSAMGASVLRNKINKAGLPIKVTNTSISQLPANAEFIITHQDLTERAMEKVPQAEHRSVENFLNANYYDNLVHEIETARNKIS</sequence>
<dbReference type="EC" id="2.7.1.197" evidence="4"/>
<keyword evidence="14 16" id="KW-0472">Membrane</keyword>
<evidence type="ECO:0000259" key="17">
    <source>
        <dbReference type="PROSITE" id="PS51099"/>
    </source>
</evidence>
<feature type="transmembrane region" description="Helical" evidence="16">
    <location>
        <begin position="85"/>
        <end position="114"/>
    </location>
</feature>
<feature type="domain" description="PTS EIIC type-2" evidence="18">
    <location>
        <begin position="18"/>
        <end position="349"/>
    </location>
</feature>
<keyword evidence="11" id="KW-0598">Phosphotransferase system</keyword>
<dbReference type="InterPro" id="IPR003352">
    <property type="entry name" value="PTS_EIIC"/>
</dbReference>
<comment type="catalytic activity">
    <reaction evidence="1">
        <text>D-mannitol(out) + N(pros)-phospho-L-histidyl-[protein] = D-mannitol 1-phosphate(in) + L-histidyl-[protein]</text>
        <dbReference type="Rhea" id="RHEA:33363"/>
        <dbReference type="Rhea" id="RHEA-COMP:9745"/>
        <dbReference type="Rhea" id="RHEA-COMP:9746"/>
        <dbReference type="ChEBI" id="CHEBI:16899"/>
        <dbReference type="ChEBI" id="CHEBI:29979"/>
        <dbReference type="ChEBI" id="CHEBI:61381"/>
        <dbReference type="ChEBI" id="CHEBI:64837"/>
        <dbReference type="EC" id="2.7.1.197"/>
    </reaction>
</comment>
<keyword evidence="13 16" id="KW-1133">Transmembrane helix</keyword>
<feature type="transmembrane region" description="Helical" evidence="16">
    <location>
        <begin position="21"/>
        <end position="44"/>
    </location>
</feature>
<evidence type="ECO:0000256" key="8">
    <source>
        <dbReference type="ARBA" id="ARBA00022553"/>
    </source>
</evidence>
<comment type="function">
    <text evidence="2">The phosphoenolpyruvate-dependent sugar phosphotransferase system (sugar PTS), a major carbohydrate active transport system, catalyzes the phosphorylation of incoming sugar substrates concomitantly with their translocation across the cell membrane. The enzyme II CmtAB PTS system is involved in D-mannitol transport.</text>
</comment>
<evidence type="ECO:0000256" key="4">
    <source>
        <dbReference type="ARBA" id="ARBA00011909"/>
    </source>
</evidence>
<keyword evidence="20" id="KW-1185">Reference proteome</keyword>
<dbReference type="Pfam" id="PF02378">
    <property type="entry name" value="PTS_EIIC"/>
    <property type="match status" value="1"/>
</dbReference>
<dbReference type="Pfam" id="PF02302">
    <property type="entry name" value="PTS_IIB"/>
    <property type="match status" value="1"/>
</dbReference>
<evidence type="ECO:0000256" key="10">
    <source>
        <dbReference type="ARBA" id="ARBA00022679"/>
    </source>
</evidence>
<comment type="caution">
    <text evidence="19">The sequence shown here is derived from an EMBL/GenBank/DDBJ whole genome shotgun (WGS) entry which is preliminary data.</text>
</comment>
<dbReference type="PANTHER" id="PTHR30181:SF2">
    <property type="entry name" value="PTS SYSTEM MANNITOL-SPECIFIC EIICBA COMPONENT"/>
    <property type="match status" value="1"/>
</dbReference>
<evidence type="ECO:0000256" key="6">
    <source>
        <dbReference type="ARBA" id="ARBA00022448"/>
    </source>
</evidence>
<evidence type="ECO:0000256" key="11">
    <source>
        <dbReference type="ARBA" id="ARBA00022683"/>
    </source>
</evidence>
<keyword evidence="8" id="KW-0597">Phosphoprotein</keyword>
<dbReference type="NCBIfam" id="NF011663">
    <property type="entry name" value="PRK15083.1"/>
    <property type="match status" value="1"/>
</dbReference>
<feature type="transmembrane region" description="Helical" evidence="16">
    <location>
        <begin position="274"/>
        <end position="298"/>
    </location>
</feature>
<feature type="transmembrane region" description="Helical" evidence="16">
    <location>
        <begin position="166"/>
        <end position="187"/>
    </location>
</feature>
<evidence type="ECO:0000256" key="12">
    <source>
        <dbReference type="ARBA" id="ARBA00022692"/>
    </source>
</evidence>
<dbReference type="Proteomes" id="UP000078447">
    <property type="component" value="Unassembled WGS sequence"/>
</dbReference>
<evidence type="ECO:0000256" key="2">
    <source>
        <dbReference type="ARBA" id="ARBA00002434"/>
    </source>
</evidence>
<feature type="transmembrane region" description="Helical" evidence="16">
    <location>
        <begin position="318"/>
        <end position="340"/>
    </location>
</feature>
<gene>
    <name evidence="19" type="ORF">A3783_04590</name>
</gene>
<dbReference type="PROSITE" id="PS51104">
    <property type="entry name" value="PTS_EIIC_TYPE_2"/>
    <property type="match status" value="1"/>
</dbReference>
<proteinExistence type="predicted"/>
<dbReference type="SUPFAM" id="SSF52794">
    <property type="entry name" value="PTS system IIB component-like"/>
    <property type="match status" value="1"/>
</dbReference>
<evidence type="ECO:0000256" key="7">
    <source>
        <dbReference type="ARBA" id="ARBA00022475"/>
    </source>
</evidence>
<dbReference type="InterPro" id="IPR004718">
    <property type="entry name" value="PTS_IIC_mtl"/>
</dbReference>
<comment type="subcellular location">
    <subcellularLocation>
        <location evidence="3">Cell membrane</location>
        <topology evidence="3">Multi-pass membrane protein</topology>
    </subcellularLocation>
</comment>
<dbReference type="CDD" id="cd05567">
    <property type="entry name" value="PTS_IIB_mannitol"/>
    <property type="match status" value="1"/>
</dbReference>
<dbReference type="InterPro" id="IPR036095">
    <property type="entry name" value="PTS_EIIB-like_sf"/>
</dbReference>
<evidence type="ECO:0000256" key="14">
    <source>
        <dbReference type="ARBA" id="ARBA00023136"/>
    </source>
</evidence>
<feature type="domain" description="PTS EIIB type-2" evidence="17">
    <location>
        <begin position="383"/>
        <end position="474"/>
    </location>
</feature>
<evidence type="ECO:0000256" key="3">
    <source>
        <dbReference type="ARBA" id="ARBA00004651"/>
    </source>
</evidence>
<name>A0ABX2VAI5_9BACL</name>
<dbReference type="PROSITE" id="PS51099">
    <property type="entry name" value="PTS_EIIB_TYPE_2"/>
    <property type="match status" value="1"/>
</dbReference>
<keyword evidence="12 16" id="KW-0812">Transmembrane</keyword>
<feature type="transmembrane region" description="Helical" evidence="16">
    <location>
        <begin position="135"/>
        <end position="154"/>
    </location>
</feature>
<evidence type="ECO:0000313" key="20">
    <source>
        <dbReference type="Proteomes" id="UP000078447"/>
    </source>
</evidence>
<dbReference type="InterPro" id="IPR050893">
    <property type="entry name" value="Sugar_PTS"/>
</dbReference>
<dbReference type="InterPro" id="IPR013014">
    <property type="entry name" value="PTS_EIIC_2"/>
</dbReference>
<dbReference type="InterPro" id="IPR029503">
    <property type="entry name" value="PTS_EIIB_mannitol"/>
</dbReference>
<keyword evidence="6" id="KW-0813">Transport</keyword>
<evidence type="ECO:0000256" key="13">
    <source>
        <dbReference type="ARBA" id="ARBA00022989"/>
    </source>
</evidence>
<evidence type="ECO:0000256" key="16">
    <source>
        <dbReference type="SAM" id="Phobius"/>
    </source>
</evidence>
<dbReference type="RefSeq" id="WP_026832772.1">
    <property type="nucleotide sequence ID" value="NZ_LVVL01000001.1"/>
</dbReference>
<evidence type="ECO:0000259" key="18">
    <source>
        <dbReference type="PROSITE" id="PS51104"/>
    </source>
</evidence>